<organism evidence="2 3">
    <name type="scientific">Spirosoma telluris</name>
    <dbReference type="NCBI Taxonomy" id="2183553"/>
    <lineage>
        <taxon>Bacteria</taxon>
        <taxon>Pseudomonadati</taxon>
        <taxon>Bacteroidota</taxon>
        <taxon>Cytophagia</taxon>
        <taxon>Cytophagales</taxon>
        <taxon>Cytophagaceae</taxon>
        <taxon>Spirosoma</taxon>
    </lineage>
</organism>
<keyword evidence="1" id="KW-0732">Signal</keyword>
<dbReference type="EMBL" id="QLII01000001">
    <property type="protein sequence ID" value="RAI77023.1"/>
    <property type="molecule type" value="Genomic_DNA"/>
</dbReference>
<feature type="signal peptide" evidence="1">
    <location>
        <begin position="1"/>
        <end position="21"/>
    </location>
</feature>
<dbReference type="AlphaFoldDB" id="A0A327NQU1"/>
<proteinExistence type="predicted"/>
<evidence type="ECO:0000256" key="1">
    <source>
        <dbReference type="SAM" id="SignalP"/>
    </source>
</evidence>
<dbReference type="InterPro" id="IPR026444">
    <property type="entry name" value="Secre_tail"/>
</dbReference>
<name>A0A327NQU1_9BACT</name>
<keyword evidence="3" id="KW-1185">Reference proteome</keyword>
<feature type="chain" id="PRO_5016407953" description="T9SS type A sorting domain-containing protein" evidence="1">
    <location>
        <begin position="22"/>
        <end position="350"/>
    </location>
</feature>
<dbReference type="OrthoDB" id="921681at2"/>
<gene>
    <name evidence="2" type="ORF">HMF3257_27700</name>
</gene>
<sequence length="350" mass="37151">MIRKLLLLVLLGICGGYSAFAQDPSVTGITISPNPVQVGQAASVTITFGNSSSIAIPQSATATYTVNLPPNVGVTGTSLTVPTGSTNTTANFTVTTGTFSSTVGQIVTVKSNDAIPGSATYYLILSIVGVSPTGSTPSILGNARADGIATNIQGNDNFDAELFVQGPMPVSLVSFTAKAQEDRTVGLTWTTSLETNNKGFLIERSKDLTRFEKVGEVTEIGANSNALKTYHLTDFTPYQGTSYYRLTQIDLDGKTTVFQDKVVSVVLRDGAYGVFPNPVINDQQFRLSLDEPETAVINVYGVDGRTMPFQKVGVESGSLLMKVTGKLSSGVYILTVGERGQLRKHRLVVE</sequence>
<evidence type="ECO:0008006" key="4">
    <source>
        <dbReference type="Google" id="ProtNLM"/>
    </source>
</evidence>
<reference evidence="2 3" key="1">
    <citation type="submission" date="2018-06" db="EMBL/GenBank/DDBJ databases">
        <title>Spirosoma sp. HMF3257 Genome sequencing and assembly.</title>
        <authorList>
            <person name="Kang H."/>
            <person name="Cha I."/>
            <person name="Kim H."/>
            <person name="Kang J."/>
            <person name="Joh K."/>
        </authorList>
    </citation>
    <scope>NUCLEOTIDE SEQUENCE [LARGE SCALE GENOMIC DNA]</scope>
    <source>
        <strain evidence="2 3">HMF3257</strain>
    </source>
</reference>
<accession>A0A327NQU1</accession>
<dbReference type="NCBIfam" id="TIGR04183">
    <property type="entry name" value="Por_Secre_tail"/>
    <property type="match status" value="1"/>
</dbReference>
<evidence type="ECO:0000313" key="2">
    <source>
        <dbReference type="EMBL" id="RAI77023.1"/>
    </source>
</evidence>
<comment type="caution">
    <text evidence="2">The sequence shown here is derived from an EMBL/GenBank/DDBJ whole genome shotgun (WGS) entry which is preliminary data.</text>
</comment>
<evidence type="ECO:0000313" key="3">
    <source>
        <dbReference type="Proteomes" id="UP000249016"/>
    </source>
</evidence>
<dbReference type="Proteomes" id="UP000249016">
    <property type="component" value="Unassembled WGS sequence"/>
</dbReference>
<dbReference type="RefSeq" id="WP_111347113.1">
    <property type="nucleotide sequence ID" value="NZ_QLII01000001.1"/>
</dbReference>
<protein>
    <recommendedName>
        <fullName evidence="4">T9SS type A sorting domain-containing protein</fullName>
    </recommendedName>
</protein>